<dbReference type="PANTHER" id="PTHR14991:SF0">
    <property type="entry name" value="RING FINGER PROTEIN 32"/>
    <property type="match status" value="1"/>
</dbReference>
<protein>
    <submittedName>
        <fullName evidence="1">Uncharacterized protein</fullName>
    </submittedName>
</protein>
<dbReference type="Pfam" id="PF00612">
    <property type="entry name" value="IQ"/>
    <property type="match status" value="1"/>
</dbReference>
<dbReference type="SUPFAM" id="SSF57850">
    <property type="entry name" value="RING/U-box"/>
    <property type="match status" value="2"/>
</dbReference>
<dbReference type="AlphaFoldDB" id="E9B6D1"/>
<dbReference type="PhylomeDB" id="E9B6D1"/>
<dbReference type="RefSeq" id="XP_003879248.1">
    <property type="nucleotide sequence ID" value="XM_003879199.1"/>
</dbReference>
<dbReference type="KEGG" id="lmi:LMXM_34_2520"/>
<proteinExistence type="predicted"/>
<reference evidence="1 2" key="1">
    <citation type="journal article" date="2011" name="Genome Res.">
        <title>Chromosome and gene copy number variation allow major structural change between species and strains of Leishmania.</title>
        <authorList>
            <person name="Rogers M.B."/>
            <person name="Hilley J.D."/>
            <person name="Dickens N.J."/>
            <person name="Wilkes J."/>
            <person name="Bates P.A."/>
            <person name="Depledge D.P."/>
            <person name="Harris D."/>
            <person name="Her Y."/>
            <person name="Herzyk P."/>
            <person name="Imamura H."/>
            <person name="Otto T.D."/>
            <person name="Sanders M."/>
            <person name="Seeger K."/>
            <person name="Dujardin J.C."/>
            <person name="Berriman M."/>
            <person name="Smith D.F."/>
            <person name="Hertz-Fowler C."/>
            <person name="Mottram J.C."/>
        </authorList>
    </citation>
    <scope>NUCLEOTIDE SEQUENCE [LARGE SCALE GENOMIC DNA]</scope>
    <source>
        <strain evidence="1 2">MHOM/GT/2001/U1103</strain>
    </source>
</reference>
<dbReference type="OrthoDB" id="8062037at2759"/>
<dbReference type="VEuPathDB" id="TriTrypDB:LmxM.34.2520"/>
<gene>
    <name evidence="1" type="ORF">LMXM_34_2520</name>
</gene>
<name>E9B6D1_LEIMU</name>
<dbReference type="PROSITE" id="PS50096">
    <property type="entry name" value="IQ"/>
    <property type="match status" value="1"/>
</dbReference>
<accession>E9B6D1</accession>
<dbReference type="OMA" id="FERYTEM"/>
<evidence type="ECO:0000313" key="1">
    <source>
        <dbReference type="EMBL" id="CBZ30803.1"/>
    </source>
</evidence>
<keyword evidence="2" id="KW-1185">Reference proteome</keyword>
<dbReference type="EMBL" id="FR799587">
    <property type="protein sequence ID" value="CBZ30803.1"/>
    <property type="molecule type" value="Genomic_DNA"/>
</dbReference>
<dbReference type="InterPro" id="IPR000048">
    <property type="entry name" value="IQ_motif_EF-hand-BS"/>
</dbReference>
<organism evidence="1 2">
    <name type="scientific">Leishmania mexicana (strain MHOM/GT/2001/U1103)</name>
    <dbReference type="NCBI Taxonomy" id="929439"/>
    <lineage>
        <taxon>Eukaryota</taxon>
        <taxon>Discoba</taxon>
        <taxon>Euglenozoa</taxon>
        <taxon>Kinetoplastea</taxon>
        <taxon>Metakinetoplastina</taxon>
        <taxon>Trypanosomatida</taxon>
        <taxon>Trypanosomatidae</taxon>
        <taxon>Leishmaniinae</taxon>
        <taxon>Leishmania</taxon>
    </lineage>
</organism>
<evidence type="ECO:0000313" key="2">
    <source>
        <dbReference type="Proteomes" id="UP000007259"/>
    </source>
</evidence>
<dbReference type="PANTHER" id="PTHR14991">
    <property type="entry name" value="RING FINGER PROTEIN 32"/>
    <property type="match status" value="1"/>
</dbReference>
<dbReference type="InterPro" id="IPR042862">
    <property type="entry name" value="RNF32"/>
</dbReference>
<dbReference type="InterPro" id="IPR013083">
    <property type="entry name" value="Znf_RING/FYVE/PHD"/>
</dbReference>
<sequence length="393" mass="42806">MSYSSNRDEGQVILSCSHVFHSQCFRSFERYVRAQQRADALGVAEVSAPLACPVCRTQSYFKRIFYEGKAVAQRAAIIKVQAAVRGLLARRAYTKVRLQSNPEFRTRYVQERLARLSAAWQTFCAEQEQRRVCLQTALAVQQEMVRAAFLSEKAWAELWRKAVHDPFTSSEPGSSAAPSTAGASVQCPICLELIHCSHCPGTGAAASRAGGVRSLTGEDAVAAMRMAYEARKAAKRLPSFESKAARRSAGVLVGAVVKGAASRKAANSLPPMPGAVGSVRNGKVASRCAPQHRVGRQKGYTQLTAAAPWSEHETAFAAMSSVQGVDTDEVAAVLPQSGVLLSCGHYFHAACIDCYERFNERRSLEMVEQDDRAVVVFPNRCPICRSGYAKHPM</sequence>
<dbReference type="GeneID" id="13450964"/>
<dbReference type="Gene3D" id="3.30.40.10">
    <property type="entry name" value="Zinc/RING finger domain, C3HC4 (zinc finger)"/>
    <property type="match status" value="2"/>
</dbReference>
<dbReference type="Proteomes" id="UP000007259">
    <property type="component" value="Chromosome 34"/>
</dbReference>